<gene>
    <name evidence="1" type="ORF">SAMN05444164_2001</name>
</gene>
<evidence type="ECO:0000313" key="2">
    <source>
        <dbReference type="Proteomes" id="UP000198992"/>
    </source>
</evidence>
<proteinExistence type="predicted"/>
<protein>
    <submittedName>
        <fullName evidence="1">Uncharacterized protein</fullName>
    </submittedName>
</protein>
<organism evidence="1 2">
    <name type="scientific">Bradyrhizobium erythrophlei</name>
    <dbReference type="NCBI Taxonomy" id="1437360"/>
    <lineage>
        <taxon>Bacteria</taxon>
        <taxon>Pseudomonadati</taxon>
        <taxon>Pseudomonadota</taxon>
        <taxon>Alphaproteobacteria</taxon>
        <taxon>Hyphomicrobiales</taxon>
        <taxon>Nitrobacteraceae</taxon>
        <taxon>Bradyrhizobium</taxon>
    </lineage>
</organism>
<dbReference type="AlphaFoldDB" id="A0A1H4T1R8"/>
<dbReference type="RefSeq" id="WP_092115346.1">
    <property type="nucleotide sequence ID" value="NZ_FNTH01000001.1"/>
</dbReference>
<accession>A0A1H4T1R8</accession>
<dbReference type="EMBL" id="FNTH01000001">
    <property type="protein sequence ID" value="SEC50423.1"/>
    <property type="molecule type" value="Genomic_DNA"/>
</dbReference>
<name>A0A1H4T1R8_9BRAD</name>
<sequence length="98" mass="10987">MNIQKGLEQFAPATDLELDSGIRHAVLALRVAGIETFESCEGGHGHAFPDPTIKFHGGAWAGQMSGHRSGQRSTALPLPFHLSPQKEWWRVRLKRRFR</sequence>
<dbReference type="OrthoDB" id="9993223at2"/>
<evidence type="ECO:0000313" key="1">
    <source>
        <dbReference type="EMBL" id="SEC50423.1"/>
    </source>
</evidence>
<reference evidence="1 2" key="1">
    <citation type="submission" date="2016-10" db="EMBL/GenBank/DDBJ databases">
        <authorList>
            <person name="de Groot N.N."/>
        </authorList>
    </citation>
    <scope>NUCLEOTIDE SEQUENCE [LARGE SCALE GENOMIC DNA]</scope>
    <source>
        <strain evidence="1 2">MT12</strain>
    </source>
</reference>
<dbReference type="Proteomes" id="UP000198992">
    <property type="component" value="Unassembled WGS sequence"/>
</dbReference>